<feature type="repeat" description="NHL" evidence="7">
    <location>
        <begin position="532"/>
        <end position="575"/>
    </location>
</feature>
<evidence type="ECO:0000256" key="2">
    <source>
        <dbReference type="ARBA" id="ARBA00022737"/>
    </source>
</evidence>
<evidence type="ECO:0000259" key="9">
    <source>
        <dbReference type="PROSITE" id="PS50119"/>
    </source>
</evidence>
<feature type="compositionally biased region" description="Polar residues" evidence="8">
    <location>
        <begin position="65"/>
        <end position="84"/>
    </location>
</feature>
<dbReference type="InterPro" id="IPR014756">
    <property type="entry name" value="Ig_E-set"/>
</dbReference>
<dbReference type="GO" id="GO:0000209">
    <property type="term" value="P:protein polyubiquitination"/>
    <property type="evidence" value="ECO:0007669"/>
    <property type="project" value="TreeGrafter"/>
</dbReference>
<dbReference type="eggNOG" id="KOG2177">
    <property type="taxonomic scope" value="Eukaryota"/>
</dbReference>
<dbReference type="PROSITE" id="PS51125">
    <property type="entry name" value="NHL"/>
    <property type="match status" value="2"/>
</dbReference>
<keyword evidence="1" id="KW-0479">Metal-binding</keyword>
<dbReference type="InterPro" id="IPR001298">
    <property type="entry name" value="Filamin/ABP280_rpt"/>
</dbReference>
<dbReference type="EnsemblMetazoa" id="XM_011405494.2">
    <property type="protein sequence ID" value="XP_011403796.1"/>
    <property type="gene ID" value="LOC105312666"/>
</dbReference>
<gene>
    <name evidence="10" type="primary">105312666</name>
</gene>
<dbReference type="InterPro" id="IPR011042">
    <property type="entry name" value="6-blade_b-propeller_TolB-like"/>
</dbReference>
<dbReference type="SUPFAM" id="SSF101898">
    <property type="entry name" value="NHL repeat"/>
    <property type="match status" value="1"/>
</dbReference>
<reference evidence="10" key="2">
    <citation type="submission" date="2017-05" db="UniProtKB">
        <authorList>
            <consortium name="EnsemblMetazoa"/>
        </authorList>
    </citation>
    <scope>IDENTIFICATION</scope>
</reference>
<dbReference type="InterPro" id="IPR050952">
    <property type="entry name" value="TRIM-NHL_E3_ligases"/>
</dbReference>
<dbReference type="PROSITE" id="PS50119">
    <property type="entry name" value="ZF_BBOX"/>
    <property type="match status" value="1"/>
</dbReference>
<feature type="domain" description="B box-type" evidence="9">
    <location>
        <begin position="124"/>
        <end position="167"/>
    </location>
</feature>
<feature type="repeat" description="Filamin" evidence="6">
    <location>
        <begin position="336"/>
        <end position="440"/>
    </location>
</feature>
<dbReference type="SUPFAM" id="SSF57845">
    <property type="entry name" value="B-box zinc-binding domain"/>
    <property type="match status" value="1"/>
</dbReference>
<keyword evidence="11" id="KW-1185">Reference proteome</keyword>
<evidence type="ECO:0000256" key="6">
    <source>
        <dbReference type="PROSITE-ProRule" id="PRU00087"/>
    </source>
</evidence>
<dbReference type="PANTHER" id="PTHR24104">
    <property type="entry name" value="E3 UBIQUITIN-PROTEIN LIGASE NHLRC1-RELATED"/>
    <property type="match status" value="1"/>
</dbReference>
<reference evidence="11" key="1">
    <citation type="journal article" date="2010" name="Nature">
        <title>The Amphimedon queenslandica genome and the evolution of animal complexity.</title>
        <authorList>
            <person name="Srivastava M."/>
            <person name="Simakov O."/>
            <person name="Chapman J."/>
            <person name="Fahey B."/>
            <person name="Gauthier M.E."/>
            <person name="Mitros T."/>
            <person name="Richards G.S."/>
            <person name="Conaco C."/>
            <person name="Dacre M."/>
            <person name="Hellsten U."/>
            <person name="Larroux C."/>
            <person name="Putnam N.H."/>
            <person name="Stanke M."/>
            <person name="Adamska M."/>
            <person name="Darling A."/>
            <person name="Degnan S.M."/>
            <person name="Oakley T.H."/>
            <person name="Plachetzki D.C."/>
            <person name="Zhai Y."/>
            <person name="Adamski M."/>
            <person name="Calcino A."/>
            <person name="Cummins S.F."/>
            <person name="Goodstein D.M."/>
            <person name="Harris C."/>
            <person name="Jackson D.J."/>
            <person name="Leys S.P."/>
            <person name="Shu S."/>
            <person name="Woodcroft B.J."/>
            <person name="Vervoort M."/>
            <person name="Kosik K.S."/>
            <person name="Manning G."/>
            <person name="Degnan B.M."/>
            <person name="Rokhsar D.S."/>
        </authorList>
    </citation>
    <scope>NUCLEOTIDE SEQUENCE [LARGE SCALE GENOMIC DNA]</scope>
</reference>
<feature type="region of interest" description="Disordered" evidence="8">
    <location>
        <begin position="1"/>
        <end position="97"/>
    </location>
</feature>
<accession>A0A1X7VVE3</accession>
<dbReference type="Proteomes" id="UP000007879">
    <property type="component" value="Unassembled WGS sequence"/>
</dbReference>
<dbReference type="Gene3D" id="2.120.10.30">
    <property type="entry name" value="TolB, C-terminal domain"/>
    <property type="match status" value="2"/>
</dbReference>
<dbReference type="GO" id="GO:0043161">
    <property type="term" value="P:proteasome-mediated ubiquitin-dependent protein catabolic process"/>
    <property type="evidence" value="ECO:0007669"/>
    <property type="project" value="TreeGrafter"/>
</dbReference>
<keyword evidence="3 5" id="KW-0863">Zinc-finger</keyword>
<evidence type="ECO:0000313" key="10">
    <source>
        <dbReference type="EnsemblMetazoa" id="Aqu2.1.43840_001"/>
    </source>
</evidence>
<dbReference type="Gene3D" id="3.30.160.60">
    <property type="entry name" value="Classic Zinc Finger"/>
    <property type="match status" value="1"/>
</dbReference>
<dbReference type="SUPFAM" id="SSF81296">
    <property type="entry name" value="E set domains"/>
    <property type="match status" value="1"/>
</dbReference>
<evidence type="ECO:0000256" key="5">
    <source>
        <dbReference type="PROSITE-ProRule" id="PRU00024"/>
    </source>
</evidence>
<dbReference type="STRING" id="400682.A0A1X7VVE3"/>
<dbReference type="CDD" id="cd05819">
    <property type="entry name" value="NHL"/>
    <property type="match status" value="1"/>
</dbReference>
<keyword evidence="4" id="KW-0862">Zinc</keyword>
<name>A0A1X7VVE3_AMPQE</name>
<feature type="repeat" description="NHL" evidence="7">
    <location>
        <begin position="579"/>
        <end position="622"/>
    </location>
</feature>
<dbReference type="InterPro" id="IPR017868">
    <property type="entry name" value="Filamin/ABP280_repeat-like"/>
</dbReference>
<dbReference type="SMART" id="SM00557">
    <property type="entry name" value="IG_FLMN"/>
    <property type="match status" value="1"/>
</dbReference>
<feature type="compositionally biased region" description="Polar residues" evidence="8">
    <location>
        <begin position="1"/>
        <end position="18"/>
    </location>
</feature>
<dbReference type="CDD" id="cd19756">
    <property type="entry name" value="Bbox2"/>
    <property type="match status" value="1"/>
</dbReference>
<dbReference type="EnsemblMetazoa" id="Aqu2.1.43840_001">
    <property type="protein sequence ID" value="Aqu2.1.43840_001"/>
    <property type="gene ID" value="Aqu2.1.43840"/>
</dbReference>
<evidence type="ECO:0000256" key="1">
    <source>
        <dbReference type="ARBA" id="ARBA00022723"/>
    </source>
</evidence>
<dbReference type="KEGG" id="aqu:105312666"/>
<dbReference type="InterPro" id="IPR001258">
    <property type="entry name" value="NHL_repeat"/>
</dbReference>
<dbReference type="Pfam" id="PF00643">
    <property type="entry name" value="zf-B_box"/>
    <property type="match status" value="1"/>
</dbReference>
<evidence type="ECO:0000313" key="11">
    <source>
        <dbReference type="Proteomes" id="UP000007879"/>
    </source>
</evidence>
<dbReference type="AlphaFoldDB" id="A0A1X7VVE3"/>
<protein>
    <recommendedName>
        <fullName evidence="9">B box-type domain-containing protein</fullName>
    </recommendedName>
</protein>
<dbReference type="PROSITE" id="PS50194">
    <property type="entry name" value="FILAMIN_REPEAT"/>
    <property type="match status" value="1"/>
</dbReference>
<dbReference type="PANTHER" id="PTHR24104:SF25">
    <property type="entry name" value="PROTEIN LIN-41"/>
    <property type="match status" value="1"/>
</dbReference>
<evidence type="ECO:0000256" key="8">
    <source>
        <dbReference type="SAM" id="MobiDB-lite"/>
    </source>
</evidence>
<dbReference type="GO" id="GO:0000932">
    <property type="term" value="C:P-body"/>
    <property type="evidence" value="ECO:0007669"/>
    <property type="project" value="UniProtKB-SubCell"/>
</dbReference>
<dbReference type="OMA" id="PCNICIS"/>
<evidence type="ECO:0000256" key="3">
    <source>
        <dbReference type="ARBA" id="ARBA00022771"/>
    </source>
</evidence>
<dbReference type="InterPro" id="IPR000315">
    <property type="entry name" value="Znf_B-box"/>
</dbReference>
<dbReference type="InParanoid" id="A0A1X7VVE3"/>
<evidence type="ECO:0000256" key="4">
    <source>
        <dbReference type="ARBA" id="ARBA00022833"/>
    </source>
</evidence>
<dbReference type="Pfam" id="PF01436">
    <property type="entry name" value="NHL"/>
    <property type="match status" value="1"/>
</dbReference>
<proteinExistence type="predicted"/>
<dbReference type="OrthoDB" id="1870062at2759"/>
<keyword evidence="2" id="KW-0677">Repeat</keyword>
<organism evidence="10">
    <name type="scientific">Amphimedon queenslandica</name>
    <name type="common">Sponge</name>
    <dbReference type="NCBI Taxonomy" id="400682"/>
    <lineage>
        <taxon>Eukaryota</taxon>
        <taxon>Metazoa</taxon>
        <taxon>Porifera</taxon>
        <taxon>Demospongiae</taxon>
        <taxon>Heteroscleromorpha</taxon>
        <taxon>Haplosclerida</taxon>
        <taxon>Niphatidae</taxon>
        <taxon>Amphimedon</taxon>
    </lineage>
</organism>
<evidence type="ECO:0000256" key="7">
    <source>
        <dbReference type="PROSITE-ProRule" id="PRU00504"/>
    </source>
</evidence>
<sequence length="707" mass="77309">MENRSLTFSTTNGHSSPPNEGRPFSYGLARSTSTSTSGKYPPPVMRRATTSEVGVTSHGYHVPTSPISRTPPGSTGSTNPSDGSPVSRGSHCGSFKQSDSGFLDNAVPPSLSANTSSFVSSLANAGSECPKHSQEALKYYCQLHDELVCADCLAMEPRHQGHTHTRAEDLASSYRSSLLSQLQPLQEMSIEASAALKSMAARRKEISENEETVKESIKMTVLQLHRQLDSRERELIEEAEKISQQKLQHHDAHQDHLQRLTTEMQQVVDSVSVAANDNTNIILCHHKQLSEWVLESTRKYQSLPKEVFTPLQGPNISFVPDAGVLEMCQTIGSVTERQADPQRCYIDESSIKNLTVNQDCVLRLVIHDKDGKPYTTHVKGIKAEAVSTSTGSQLDVSIEQDQTKKHQYNISMVPQEAGTYVVKVKISNTLIQNSPITLNVGSVVHGTLVGDIKGVLQPYGITVSPSDEIVVVENGKDCVSLYRSDGKLLKSYSGKGKLKFNRPRGITITPSNMLLVTDDEGIKQCTLEGKHMTAFGKIGSGPLEFSFPCGLGVSNDGKIYICDTFNHRIQVLNIDLTFHHYLGIEGAPPAKLVQPYDIAFDSSGKIFVADYSDHSVKMFTPQGGFIGQITSKGENEVLKNPVSVHVNKNDHVFVGEEKNSGLSVYDSSGKYLTMIPVRSSGAYGISSDSEGCVYISDRANRRVQIFK</sequence>
<dbReference type="GO" id="GO:0003723">
    <property type="term" value="F:RNA binding"/>
    <property type="evidence" value="ECO:0007669"/>
    <property type="project" value="UniProtKB-KW"/>
</dbReference>
<dbReference type="GO" id="GO:0008270">
    <property type="term" value="F:zinc ion binding"/>
    <property type="evidence" value="ECO:0007669"/>
    <property type="project" value="UniProtKB-KW"/>
</dbReference>
<dbReference type="GO" id="GO:0061630">
    <property type="term" value="F:ubiquitin protein ligase activity"/>
    <property type="evidence" value="ECO:0007669"/>
    <property type="project" value="TreeGrafter"/>
</dbReference>
<dbReference type="Pfam" id="PF00630">
    <property type="entry name" value="Filamin"/>
    <property type="match status" value="1"/>
</dbReference>